<sequence>MKLEYKSTDKNPLSSFYIRRIDKPYLGENWHFHEEFELIYFLKGRGMRIVGDHISNFQRGELVLVGQWLPHLWRNDEGREDNGEADYIVVKFSRMLKGVDLFSLPELAAINQLLKSSIRGLLFSSTTGERIHDLLIRLSESSAAGRIIHFLQILEILARDQEYEYLCSPDFTLPKEVSSENRLQTVINHIFKHFATDITLDEISGVACMTSPAFCRFFKGRTNKTFFSFLNEFRVNKACQLLISGDLPVKEVCYEVGFRSLTNFNRTFKKIKEVTPSDYRDHYLRLRAI</sequence>
<dbReference type="PROSITE" id="PS01124">
    <property type="entry name" value="HTH_ARAC_FAMILY_2"/>
    <property type="match status" value="1"/>
</dbReference>
<dbReference type="SUPFAM" id="SSF46689">
    <property type="entry name" value="Homeodomain-like"/>
    <property type="match status" value="2"/>
</dbReference>
<dbReference type="PANTHER" id="PTHR43280:SF27">
    <property type="entry name" value="TRANSCRIPTIONAL REGULATOR MTLR"/>
    <property type="match status" value="1"/>
</dbReference>
<name>A0A1H9KLK0_9BACT</name>
<dbReference type="GO" id="GO:0043565">
    <property type="term" value="F:sequence-specific DNA binding"/>
    <property type="evidence" value="ECO:0007669"/>
    <property type="project" value="InterPro"/>
</dbReference>
<dbReference type="SMART" id="SM00342">
    <property type="entry name" value="HTH_ARAC"/>
    <property type="match status" value="1"/>
</dbReference>
<reference evidence="6" key="1">
    <citation type="submission" date="2016-10" db="EMBL/GenBank/DDBJ databases">
        <authorList>
            <person name="Varghese N."/>
            <person name="Submissions S."/>
        </authorList>
    </citation>
    <scope>NUCLEOTIDE SEQUENCE [LARGE SCALE GENOMIC DNA]</scope>
    <source>
        <strain evidence="6">DSM 24740</strain>
    </source>
</reference>
<dbReference type="SUPFAM" id="SSF51182">
    <property type="entry name" value="RmlC-like cupins"/>
    <property type="match status" value="1"/>
</dbReference>
<accession>A0A1H9KLK0</accession>
<dbReference type="InterPro" id="IPR018060">
    <property type="entry name" value="HTH_AraC"/>
</dbReference>
<dbReference type="InterPro" id="IPR014710">
    <property type="entry name" value="RmlC-like_jellyroll"/>
</dbReference>
<dbReference type="FunCoup" id="A0A1H9KLK0">
    <property type="interactions" value="5"/>
</dbReference>
<evidence type="ECO:0000256" key="1">
    <source>
        <dbReference type="ARBA" id="ARBA00023015"/>
    </source>
</evidence>
<dbReference type="InterPro" id="IPR020449">
    <property type="entry name" value="Tscrpt_reg_AraC-type_HTH"/>
</dbReference>
<feature type="domain" description="HTH araC/xylS-type" evidence="4">
    <location>
        <begin position="184"/>
        <end position="282"/>
    </location>
</feature>
<evidence type="ECO:0000313" key="5">
    <source>
        <dbReference type="EMBL" id="SER00024.1"/>
    </source>
</evidence>
<keyword evidence="3" id="KW-0804">Transcription</keyword>
<dbReference type="Proteomes" id="UP000199021">
    <property type="component" value="Unassembled WGS sequence"/>
</dbReference>
<evidence type="ECO:0000256" key="3">
    <source>
        <dbReference type="ARBA" id="ARBA00023163"/>
    </source>
</evidence>
<protein>
    <submittedName>
        <fullName evidence="5">AraC-type DNA-binding protein</fullName>
    </submittedName>
</protein>
<dbReference type="InterPro" id="IPR018062">
    <property type="entry name" value="HTH_AraC-typ_CS"/>
</dbReference>
<keyword evidence="1" id="KW-0805">Transcription regulation</keyword>
<dbReference type="PROSITE" id="PS00041">
    <property type="entry name" value="HTH_ARAC_FAMILY_1"/>
    <property type="match status" value="1"/>
</dbReference>
<keyword evidence="6" id="KW-1185">Reference proteome</keyword>
<dbReference type="GO" id="GO:0003700">
    <property type="term" value="F:DNA-binding transcription factor activity"/>
    <property type="evidence" value="ECO:0007669"/>
    <property type="project" value="InterPro"/>
</dbReference>
<keyword evidence="2 5" id="KW-0238">DNA-binding</keyword>
<proteinExistence type="predicted"/>
<dbReference type="AlphaFoldDB" id="A0A1H9KLK0"/>
<dbReference type="CDD" id="cd06976">
    <property type="entry name" value="cupin_MtlR-like_N"/>
    <property type="match status" value="1"/>
</dbReference>
<dbReference type="STRING" id="478744.SAMN05444359_12119"/>
<dbReference type="Pfam" id="PF12833">
    <property type="entry name" value="HTH_18"/>
    <property type="match status" value="1"/>
</dbReference>
<evidence type="ECO:0000313" key="6">
    <source>
        <dbReference type="Proteomes" id="UP000199021"/>
    </source>
</evidence>
<evidence type="ECO:0000259" key="4">
    <source>
        <dbReference type="PROSITE" id="PS01124"/>
    </source>
</evidence>
<dbReference type="Gene3D" id="2.60.120.10">
    <property type="entry name" value="Jelly Rolls"/>
    <property type="match status" value="1"/>
</dbReference>
<dbReference type="InterPro" id="IPR011051">
    <property type="entry name" value="RmlC_Cupin_sf"/>
</dbReference>
<dbReference type="PRINTS" id="PR00032">
    <property type="entry name" value="HTHARAC"/>
</dbReference>
<dbReference type="PANTHER" id="PTHR43280">
    <property type="entry name" value="ARAC-FAMILY TRANSCRIPTIONAL REGULATOR"/>
    <property type="match status" value="1"/>
</dbReference>
<dbReference type="OrthoDB" id="9779074at2"/>
<gene>
    <name evidence="5" type="ORF">SAMN05444359_12119</name>
</gene>
<evidence type="ECO:0000256" key="2">
    <source>
        <dbReference type="ARBA" id="ARBA00023125"/>
    </source>
</evidence>
<organism evidence="5 6">
    <name type="scientific">Neolewinella agarilytica</name>
    <dbReference type="NCBI Taxonomy" id="478744"/>
    <lineage>
        <taxon>Bacteria</taxon>
        <taxon>Pseudomonadati</taxon>
        <taxon>Bacteroidota</taxon>
        <taxon>Saprospiria</taxon>
        <taxon>Saprospirales</taxon>
        <taxon>Lewinellaceae</taxon>
        <taxon>Neolewinella</taxon>
    </lineage>
</organism>
<dbReference type="EMBL" id="FOFB01000021">
    <property type="protein sequence ID" value="SER00024.1"/>
    <property type="molecule type" value="Genomic_DNA"/>
</dbReference>
<dbReference type="Gene3D" id="1.10.10.60">
    <property type="entry name" value="Homeodomain-like"/>
    <property type="match status" value="2"/>
</dbReference>
<dbReference type="InterPro" id="IPR009057">
    <property type="entry name" value="Homeodomain-like_sf"/>
</dbReference>
<dbReference type="InParanoid" id="A0A1H9KLK0"/>
<dbReference type="RefSeq" id="WP_090170892.1">
    <property type="nucleotide sequence ID" value="NZ_FOFB01000021.1"/>
</dbReference>